<dbReference type="RefSeq" id="WP_190260767.1">
    <property type="nucleotide sequence ID" value="NZ_CP053923.1"/>
</dbReference>
<reference evidence="2 3" key="1">
    <citation type="submission" date="2020-05" db="EMBL/GenBank/DDBJ databases">
        <title>Complete closed genome sequence of Defluviicoccus vanus.</title>
        <authorList>
            <person name="Bessarab I."/>
            <person name="Arumugam K."/>
            <person name="Maszenan A.M."/>
            <person name="Seviour R.J."/>
            <person name="Williams R.B."/>
        </authorList>
    </citation>
    <scope>NUCLEOTIDE SEQUENCE [LARGE SCALE GENOMIC DNA]</scope>
    <source>
        <strain evidence="2 3">Ben 114</strain>
    </source>
</reference>
<dbReference type="EMBL" id="CP053923">
    <property type="protein sequence ID" value="QNT70285.1"/>
    <property type="molecule type" value="Genomic_DNA"/>
</dbReference>
<keyword evidence="3" id="KW-1185">Reference proteome</keyword>
<evidence type="ECO:0000313" key="2">
    <source>
        <dbReference type="EMBL" id="QNT70285.1"/>
    </source>
</evidence>
<proteinExistence type="predicted"/>
<protein>
    <submittedName>
        <fullName evidence="2">Uncharacterized protein</fullName>
    </submittedName>
</protein>
<evidence type="ECO:0000313" key="3">
    <source>
        <dbReference type="Proteomes" id="UP000516369"/>
    </source>
</evidence>
<evidence type="ECO:0000256" key="1">
    <source>
        <dbReference type="SAM" id="MobiDB-lite"/>
    </source>
</evidence>
<dbReference type="KEGG" id="dvn:HQ394_14295"/>
<name>A0A7H1N3J9_9PROT</name>
<organism evidence="2 3">
    <name type="scientific">Defluviicoccus vanus</name>
    <dbReference type="NCBI Taxonomy" id="111831"/>
    <lineage>
        <taxon>Bacteria</taxon>
        <taxon>Pseudomonadati</taxon>
        <taxon>Pseudomonadota</taxon>
        <taxon>Alphaproteobacteria</taxon>
        <taxon>Rhodospirillales</taxon>
        <taxon>Rhodospirillaceae</taxon>
        <taxon>Defluviicoccus</taxon>
    </lineage>
</organism>
<dbReference type="AlphaFoldDB" id="A0A7H1N3J9"/>
<accession>A0A7H1N3J9</accession>
<gene>
    <name evidence="2" type="ORF">HQ394_14295</name>
</gene>
<feature type="region of interest" description="Disordered" evidence="1">
    <location>
        <begin position="34"/>
        <end position="55"/>
    </location>
</feature>
<sequence length="55" mass="6119">MRRKRDEDIWADRPLLEVPMVETIRTDYACSIAAPGDATSSVTGSQPRRRATAIS</sequence>
<dbReference type="Proteomes" id="UP000516369">
    <property type="component" value="Chromosome"/>
</dbReference>